<evidence type="ECO:0000313" key="9">
    <source>
        <dbReference type="Proteomes" id="UP000085678"/>
    </source>
</evidence>
<dbReference type="InterPro" id="IPR047115">
    <property type="entry name" value="ARSB"/>
</dbReference>
<dbReference type="Gene3D" id="3.30.1120.10">
    <property type="match status" value="1"/>
</dbReference>
<dbReference type="KEGG" id="lak:106181462"/>
<keyword evidence="6" id="KW-0325">Glycoprotein</keyword>
<dbReference type="InterPro" id="IPR017850">
    <property type="entry name" value="Alkaline_phosphatase_core_sf"/>
</dbReference>
<keyword evidence="4" id="KW-0378">Hydrolase</keyword>
<feature type="region of interest" description="Disordered" evidence="7">
    <location>
        <begin position="488"/>
        <end position="513"/>
    </location>
</feature>
<sequence length="513" mass="57486">MGQQKTVFWSQIMAPDKCLTVLVLVAGLCSSFTYAKLPNIVFIVADDLGFNDVGFNNPDILSPNIDKLASEGVILDQSYVHPVCTPSRSAFMTGLYPWKAGLQHGTIHPLQPVCAPYNVTFLPEVLRKQGYATHMVGKWHLGFCNWNCTPTYRGFDSFFGFYSGMEDYYAHTRDNGLDLRDDEKPDRLDGGIYSAELFAMRAKRIITNHDKNRPLFLYLPFQNVHAPVQVPRRYSNMYAHIQDETRRNFSGMVSAMDEAIGNITTALKEAGLYDNTLIAFTSDNGGSPFRGGNNFPLRGSKASIWEGGTRAVAFVHGPMLQKTGYRHNGKFHAVDWFQTFLAVAGGSPAANINMDSMNLWPMLKLGIDSARTEFVYHLDNKSPSLQGHAAIRVGDYKYIEGFPGLFSGWAEPPKVQQSQEYLNLDHDRDSLDAFYKYMQKSKTSPGYSGHGLYNIKDDPTEHKNLVQTMPQVVQEMKKKLKLAQQEMVPANDPPDDNKGNPNNFGGVWTPGWC</sequence>
<evidence type="ECO:0000256" key="1">
    <source>
        <dbReference type="ARBA" id="ARBA00001913"/>
    </source>
</evidence>
<keyword evidence="3" id="KW-0479">Metal-binding</keyword>
<dbReference type="InParanoid" id="A0A1S3KF86"/>
<protein>
    <submittedName>
        <fullName evidence="10">Arylsulfatase B</fullName>
    </submittedName>
</protein>
<dbReference type="OrthoDB" id="103349at2759"/>
<dbReference type="RefSeq" id="XP_013421298.1">
    <property type="nucleotide sequence ID" value="XM_013565844.1"/>
</dbReference>
<dbReference type="InterPro" id="IPR000917">
    <property type="entry name" value="Sulfatase_N"/>
</dbReference>
<dbReference type="Proteomes" id="UP000085678">
    <property type="component" value="Unplaced"/>
</dbReference>
<evidence type="ECO:0000313" key="10">
    <source>
        <dbReference type="RefSeq" id="XP_013421298.1"/>
    </source>
</evidence>
<dbReference type="GO" id="GO:0008484">
    <property type="term" value="F:sulfuric ester hydrolase activity"/>
    <property type="evidence" value="ECO:0007669"/>
    <property type="project" value="InterPro"/>
</dbReference>
<dbReference type="AlphaFoldDB" id="A0A1S3KF86"/>
<dbReference type="Pfam" id="PF00884">
    <property type="entry name" value="Sulfatase"/>
    <property type="match status" value="1"/>
</dbReference>
<dbReference type="GeneID" id="106181462"/>
<dbReference type="PROSITE" id="PS00523">
    <property type="entry name" value="SULFATASE_1"/>
    <property type="match status" value="1"/>
</dbReference>
<comment type="cofactor">
    <cofactor evidence="1">
        <name>Ca(2+)</name>
        <dbReference type="ChEBI" id="CHEBI:29108"/>
    </cofactor>
</comment>
<evidence type="ECO:0000256" key="2">
    <source>
        <dbReference type="ARBA" id="ARBA00008779"/>
    </source>
</evidence>
<reference evidence="10" key="1">
    <citation type="submission" date="2025-08" db="UniProtKB">
        <authorList>
            <consortium name="RefSeq"/>
        </authorList>
    </citation>
    <scope>IDENTIFICATION</scope>
    <source>
        <tissue evidence="10">Gonads</tissue>
    </source>
</reference>
<evidence type="ECO:0000256" key="5">
    <source>
        <dbReference type="ARBA" id="ARBA00022837"/>
    </source>
</evidence>
<dbReference type="InterPro" id="IPR024607">
    <property type="entry name" value="Sulfatase_CS"/>
</dbReference>
<dbReference type="SUPFAM" id="SSF53649">
    <property type="entry name" value="Alkaline phosphatase-like"/>
    <property type="match status" value="1"/>
</dbReference>
<keyword evidence="5" id="KW-0106">Calcium</keyword>
<evidence type="ECO:0000256" key="3">
    <source>
        <dbReference type="ARBA" id="ARBA00022723"/>
    </source>
</evidence>
<organism evidence="9 10">
    <name type="scientific">Lingula anatina</name>
    <name type="common">Brachiopod</name>
    <name type="synonym">Lingula unguis</name>
    <dbReference type="NCBI Taxonomy" id="7574"/>
    <lineage>
        <taxon>Eukaryota</taxon>
        <taxon>Metazoa</taxon>
        <taxon>Spiralia</taxon>
        <taxon>Lophotrochozoa</taxon>
        <taxon>Brachiopoda</taxon>
        <taxon>Linguliformea</taxon>
        <taxon>Lingulata</taxon>
        <taxon>Lingulida</taxon>
        <taxon>Linguloidea</taxon>
        <taxon>Lingulidae</taxon>
        <taxon>Lingula</taxon>
    </lineage>
</organism>
<accession>A0A1S3KF86</accession>
<dbReference type="PANTHER" id="PTHR10342">
    <property type="entry name" value="ARYLSULFATASE"/>
    <property type="match status" value="1"/>
</dbReference>
<keyword evidence="9" id="KW-1185">Reference proteome</keyword>
<dbReference type="Gene3D" id="3.40.720.10">
    <property type="entry name" value="Alkaline Phosphatase, subunit A"/>
    <property type="match status" value="1"/>
</dbReference>
<dbReference type="STRING" id="7574.A0A1S3KF86"/>
<name>A0A1S3KF86_LINAN</name>
<comment type="similarity">
    <text evidence="2">Belongs to the sulfatase family.</text>
</comment>
<evidence type="ECO:0000256" key="6">
    <source>
        <dbReference type="ARBA" id="ARBA00023180"/>
    </source>
</evidence>
<evidence type="ECO:0000256" key="7">
    <source>
        <dbReference type="SAM" id="MobiDB-lite"/>
    </source>
</evidence>
<dbReference type="PANTHER" id="PTHR10342:SF273">
    <property type="entry name" value="RE14504P"/>
    <property type="match status" value="1"/>
</dbReference>
<dbReference type="PROSITE" id="PS00149">
    <property type="entry name" value="SULFATASE_2"/>
    <property type="match status" value="1"/>
</dbReference>
<evidence type="ECO:0000256" key="4">
    <source>
        <dbReference type="ARBA" id="ARBA00022801"/>
    </source>
</evidence>
<feature type="domain" description="Sulfatase N-terminal" evidence="8">
    <location>
        <begin position="38"/>
        <end position="345"/>
    </location>
</feature>
<dbReference type="CDD" id="cd16029">
    <property type="entry name" value="4-S"/>
    <property type="match status" value="1"/>
</dbReference>
<proteinExistence type="inferred from homology"/>
<dbReference type="GO" id="GO:0046872">
    <property type="term" value="F:metal ion binding"/>
    <property type="evidence" value="ECO:0007669"/>
    <property type="project" value="UniProtKB-KW"/>
</dbReference>
<evidence type="ECO:0000259" key="8">
    <source>
        <dbReference type="Pfam" id="PF00884"/>
    </source>
</evidence>
<gene>
    <name evidence="10" type="primary">LOC106181462</name>
</gene>